<protein>
    <submittedName>
        <fullName evidence="5">AraC family transcriptional regulator</fullName>
    </submittedName>
</protein>
<dbReference type="SMART" id="SM00342">
    <property type="entry name" value="HTH_ARAC"/>
    <property type="match status" value="1"/>
</dbReference>
<accession>A0A6H0SG03</accession>
<reference evidence="5 6" key="1">
    <citation type="submission" date="2018-09" db="EMBL/GenBank/DDBJ databases">
        <title>Glutamicibacter mishrai S5-52T (LMG 29155T = KCTC 39846T).</title>
        <authorList>
            <person name="Das S.K."/>
        </authorList>
    </citation>
    <scope>NUCLEOTIDE SEQUENCE [LARGE SCALE GENOMIC DNA]</scope>
    <source>
        <strain evidence="5 6">S5-52</strain>
    </source>
</reference>
<proteinExistence type="predicted"/>
<evidence type="ECO:0000256" key="2">
    <source>
        <dbReference type="ARBA" id="ARBA00023125"/>
    </source>
</evidence>
<evidence type="ECO:0000256" key="1">
    <source>
        <dbReference type="ARBA" id="ARBA00023015"/>
    </source>
</evidence>
<dbReference type="GO" id="GO:0003700">
    <property type="term" value="F:DNA-binding transcription factor activity"/>
    <property type="evidence" value="ECO:0007669"/>
    <property type="project" value="InterPro"/>
</dbReference>
<evidence type="ECO:0000256" key="3">
    <source>
        <dbReference type="ARBA" id="ARBA00023163"/>
    </source>
</evidence>
<gene>
    <name evidence="5" type="ORF">D3791_03310</name>
</gene>
<keyword evidence="1" id="KW-0805">Transcription regulation</keyword>
<dbReference type="InterPro" id="IPR003313">
    <property type="entry name" value="AraC-bd"/>
</dbReference>
<keyword evidence="6" id="KW-1185">Reference proteome</keyword>
<evidence type="ECO:0000313" key="5">
    <source>
        <dbReference type="EMBL" id="QIV86234.1"/>
    </source>
</evidence>
<dbReference type="GO" id="GO:0043565">
    <property type="term" value="F:sequence-specific DNA binding"/>
    <property type="evidence" value="ECO:0007669"/>
    <property type="project" value="InterPro"/>
</dbReference>
<name>A0A6H0SG03_9MICC</name>
<dbReference type="EMBL" id="CP032549">
    <property type="protein sequence ID" value="QIV86234.1"/>
    <property type="molecule type" value="Genomic_DNA"/>
</dbReference>
<dbReference type="Proteomes" id="UP000502331">
    <property type="component" value="Chromosome"/>
</dbReference>
<dbReference type="InterPro" id="IPR018060">
    <property type="entry name" value="HTH_AraC"/>
</dbReference>
<feature type="domain" description="HTH araC/xylS-type" evidence="4">
    <location>
        <begin position="156"/>
        <end position="256"/>
    </location>
</feature>
<dbReference type="SUPFAM" id="SSF46689">
    <property type="entry name" value="Homeodomain-like"/>
    <property type="match status" value="1"/>
</dbReference>
<dbReference type="AlphaFoldDB" id="A0A6H0SG03"/>
<dbReference type="InterPro" id="IPR009057">
    <property type="entry name" value="Homeodomain-like_sf"/>
</dbReference>
<dbReference type="PROSITE" id="PS01124">
    <property type="entry name" value="HTH_ARAC_FAMILY_2"/>
    <property type="match status" value="1"/>
</dbReference>
<evidence type="ECO:0000313" key="6">
    <source>
        <dbReference type="Proteomes" id="UP000502331"/>
    </source>
</evidence>
<dbReference type="RefSeq" id="WP_172511282.1">
    <property type="nucleotide sequence ID" value="NZ_CP032549.1"/>
</dbReference>
<keyword evidence="3" id="KW-0804">Transcription</keyword>
<evidence type="ECO:0000259" key="4">
    <source>
        <dbReference type="PROSITE" id="PS01124"/>
    </source>
</evidence>
<sequence length="257" mass="27750">MIEERKLPAYAAGAIDVPFVIGFFQERVQVDTCWPSHSHPTHELLWNQQGVSSVSVGPKTWTITPVLGVWMLAGVLHEGTARAASVCNMSHFGIASVDSIAEEPVPVVITPLLRLLLERLADPELTQKSRAVTEAAAMDNLQPAPGCLAIHVPQSELLQPIVAEMIGQPKPAPSLQQWAERLGVSGRTISRAFQAETGIGYSRWAGSLHAQQAMEMVASGEDLQDIAQLLGFSSQSSLGAAFRRNTGFTLSSFRDSK</sequence>
<organism evidence="5 6">
    <name type="scientific">Glutamicibacter mishrai</name>
    <dbReference type="NCBI Taxonomy" id="1775880"/>
    <lineage>
        <taxon>Bacteria</taxon>
        <taxon>Bacillati</taxon>
        <taxon>Actinomycetota</taxon>
        <taxon>Actinomycetes</taxon>
        <taxon>Micrococcales</taxon>
        <taxon>Micrococcaceae</taxon>
        <taxon>Glutamicibacter</taxon>
    </lineage>
</organism>
<dbReference type="PANTHER" id="PTHR11019:SF199">
    <property type="entry name" value="HTH-TYPE TRANSCRIPTIONAL REGULATOR NIMR"/>
    <property type="match status" value="1"/>
</dbReference>
<keyword evidence="2" id="KW-0238">DNA-binding</keyword>
<dbReference type="Pfam" id="PF02311">
    <property type="entry name" value="AraC_binding"/>
    <property type="match status" value="1"/>
</dbReference>
<dbReference type="Gene3D" id="1.10.10.60">
    <property type="entry name" value="Homeodomain-like"/>
    <property type="match status" value="1"/>
</dbReference>
<dbReference type="Pfam" id="PF12833">
    <property type="entry name" value="HTH_18"/>
    <property type="match status" value="1"/>
</dbReference>
<dbReference type="PANTHER" id="PTHR11019">
    <property type="entry name" value="HTH-TYPE TRANSCRIPTIONAL REGULATOR NIMR"/>
    <property type="match status" value="1"/>
</dbReference>